<dbReference type="Proteomes" id="UP000266861">
    <property type="component" value="Unassembled WGS sequence"/>
</dbReference>
<sequence length="54" mass="6124">MDIGVIIVDIIDVWDCGNNGYWDIIAEIMDMLGIIITEVIDVGHNHYESNGCWE</sequence>
<gene>
    <name evidence="1" type="ORF">Glove_443g82</name>
</gene>
<protein>
    <submittedName>
        <fullName evidence="1">Uncharacterized protein</fullName>
    </submittedName>
</protein>
<name>A0A397GV66_9GLOM</name>
<keyword evidence="2" id="KW-1185">Reference proteome</keyword>
<evidence type="ECO:0000313" key="1">
    <source>
        <dbReference type="EMBL" id="RHZ53326.1"/>
    </source>
</evidence>
<evidence type="ECO:0000313" key="2">
    <source>
        <dbReference type="Proteomes" id="UP000266861"/>
    </source>
</evidence>
<accession>A0A397GV66</accession>
<dbReference type="EMBL" id="PQFF01000390">
    <property type="protein sequence ID" value="RHZ53326.1"/>
    <property type="molecule type" value="Genomic_DNA"/>
</dbReference>
<dbReference type="AlphaFoldDB" id="A0A397GV66"/>
<organism evidence="1 2">
    <name type="scientific">Diversispora epigaea</name>
    <dbReference type="NCBI Taxonomy" id="1348612"/>
    <lineage>
        <taxon>Eukaryota</taxon>
        <taxon>Fungi</taxon>
        <taxon>Fungi incertae sedis</taxon>
        <taxon>Mucoromycota</taxon>
        <taxon>Glomeromycotina</taxon>
        <taxon>Glomeromycetes</taxon>
        <taxon>Diversisporales</taxon>
        <taxon>Diversisporaceae</taxon>
        <taxon>Diversispora</taxon>
    </lineage>
</organism>
<comment type="caution">
    <text evidence="1">The sequence shown here is derived from an EMBL/GenBank/DDBJ whole genome shotgun (WGS) entry which is preliminary data.</text>
</comment>
<reference evidence="1 2" key="1">
    <citation type="submission" date="2018-08" db="EMBL/GenBank/DDBJ databases">
        <title>Genome and evolution of the arbuscular mycorrhizal fungus Diversispora epigaea (formerly Glomus versiforme) and its bacterial endosymbionts.</title>
        <authorList>
            <person name="Sun X."/>
            <person name="Fei Z."/>
            <person name="Harrison M."/>
        </authorList>
    </citation>
    <scope>NUCLEOTIDE SEQUENCE [LARGE SCALE GENOMIC DNA]</scope>
    <source>
        <strain evidence="1 2">IT104</strain>
    </source>
</reference>
<proteinExistence type="predicted"/>